<proteinExistence type="predicted"/>
<evidence type="ECO:0000259" key="1">
    <source>
        <dbReference type="PROSITE" id="PS50943"/>
    </source>
</evidence>
<dbReference type="PROSITE" id="PS50943">
    <property type="entry name" value="HTH_CROC1"/>
    <property type="match status" value="1"/>
</dbReference>
<gene>
    <name evidence="2" type="ORF">PJF56_00050</name>
</gene>
<dbReference type="Pfam" id="PF01381">
    <property type="entry name" value="HTH_3"/>
    <property type="match status" value="1"/>
</dbReference>
<dbReference type="RefSeq" id="WP_283760576.1">
    <property type="nucleotide sequence ID" value="NZ_JAQPOK010000001.1"/>
</dbReference>
<dbReference type="EMBL" id="JAQPOK010000001">
    <property type="protein sequence ID" value="MDJ1177248.1"/>
    <property type="molecule type" value="Genomic_DNA"/>
</dbReference>
<protein>
    <submittedName>
        <fullName evidence="2">Helix-turn-helix transcriptional regulator</fullName>
    </submittedName>
</protein>
<reference evidence="2 3" key="1">
    <citation type="submission" date="2023-01" db="EMBL/GenBank/DDBJ databases">
        <title>Novel diversity within Roseofilum (Cyanobacteria; Desertifilaceae) from marine benthic mats with descriptions of four novel species.</title>
        <authorList>
            <person name="Wang Y."/>
            <person name="Berthold D.E."/>
            <person name="Hu J."/>
            <person name="Lefler F.W."/>
            <person name="Laughinghouse H.D. IV."/>
        </authorList>
    </citation>
    <scope>NUCLEOTIDE SEQUENCE [LARGE SCALE GENOMIC DNA]</scope>
    <source>
        <strain evidence="2 3">BLCC-M91</strain>
    </source>
</reference>
<name>A0ABT7BG26_9CYAN</name>
<dbReference type="Gene3D" id="1.10.260.40">
    <property type="entry name" value="lambda repressor-like DNA-binding domains"/>
    <property type="match status" value="1"/>
</dbReference>
<dbReference type="SMART" id="SM00530">
    <property type="entry name" value="HTH_XRE"/>
    <property type="match status" value="1"/>
</dbReference>
<keyword evidence="3" id="KW-1185">Reference proteome</keyword>
<feature type="domain" description="HTH cro/C1-type" evidence="1">
    <location>
        <begin position="14"/>
        <end position="66"/>
    </location>
</feature>
<organism evidence="2 3">
    <name type="scientific">Roseofilum halophilum BLCC-M91</name>
    <dbReference type="NCBI Taxonomy" id="3022259"/>
    <lineage>
        <taxon>Bacteria</taxon>
        <taxon>Bacillati</taxon>
        <taxon>Cyanobacteriota</taxon>
        <taxon>Cyanophyceae</taxon>
        <taxon>Desertifilales</taxon>
        <taxon>Desertifilaceae</taxon>
        <taxon>Roseofilum</taxon>
        <taxon>Roseofilum halophilum</taxon>
    </lineage>
</organism>
<evidence type="ECO:0000313" key="3">
    <source>
        <dbReference type="Proteomes" id="UP001231370"/>
    </source>
</evidence>
<evidence type="ECO:0000313" key="2">
    <source>
        <dbReference type="EMBL" id="MDJ1177248.1"/>
    </source>
</evidence>
<dbReference type="InterPro" id="IPR001387">
    <property type="entry name" value="Cro/C1-type_HTH"/>
</dbReference>
<dbReference type="Proteomes" id="UP001231370">
    <property type="component" value="Unassembled WGS sequence"/>
</dbReference>
<comment type="caution">
    <text evidence="2">The sequence shown here is derived from an EMBL/GenBank/DDBJ whole genome shotgun (WGS) entry which is preliminary data.</text>
</comment>
<dbReference type="SUPFAM" id="SSF47413">
    <property type="entry name" value="lambda repressor-like DNA-binding domains"/>
    <property type="match status" value="1"/>
</dbReference>
<dbReference type="CDD" id="cd00093">
    <property type="entry name" value="HTH_XRE"/>
    <property type="match status" value="1"/>
</dbReference>
<accession>A0ABT7BG26</accession>
<sequence length="125" mass="13680">MGSSLNMSRLATLVRTKRGSKGLRETAREIGKVSPSTLSRVENGKMPDMETFLLLCDWLQVPPAELIENSEEPQASRDMDASEAIAIQLRADKNLDPATANALAALVKAAYRDLAQSHPQEEESE</sequence>
<dbReference type="InterPro" id="IPR010982">
    <property type="entry name" value="Lambda_DNA-bd_dom_sf"/>
</dbReference>